<evidence type="ECO:0000313" key="3">
    <source>
        <dbReference type="EMBL" id="EYD75304.1"/>
    </source>
</evidence>
<dbReference type="GO" id="GO:0046872">
    <property type="term" value="F:metal ion binding"/>
    <property type="evidence" value="ECO:0007669"/>
    <property type="project" value="UniProtKB-KW"/>
</dbReference>
<dbReference type="RefSeq" id="WP_051520979.1">
    <property type="nucleotide sequence ID" value="NZ_KK088554.1"/>
</dbReference>
<dbReference type="EMBL" id="AOSK01000087">
    <property type="protein sequence ID" value="EYD75304.1"/>
    <property type="molecule type" value="Genomic_DNA"/>
</dbReference>
<dbReference type="SUPFAM" id="SSF55874">
    <property type="entry name" value="ATPase domain of HSP90 chaperone/DNA topoisomerase II/histidine kinase"/>
    <property type="match status" value="1"/>
</dbReference>
<protein>
    <recommendedName>
        <fullName evidence="5">ATP-binding protein</fullName>
    </recommendedName>
</protein>
<accession>A0A017HNE1</accession>
<keyword evidence="1" id="KW-0479">Metal-binding</keyword>
<dbReference type="InterPro" id="IPR036890">
    <property type="entry name" value="HATPase_C_sf"/>
</dbReference>
<dbReference type="PANTHER" id="PTHR23337">
    <property type="entry name" value="ZINC FINGER CW-TYPE COILED-COIL DOMAIN PROTEIN 1"/>
    <property type="match status" value="1"/>
</dbReference>
<dbReference type="PANTHER" id="PTHR23337:SF3">
    <property type="entry name" value="MORC FAMILY CW-TYPE ZINC FINGER 2"/>
    <property type="match status" value="1"/>
</dbReference>
<proteinExistence type="predicted"/>
<organism evidence="3 4">
    <name type="scientific">Rubellimicrobium mesophilum DSM 19309</name>
    <dbReference type="NCBI Taxonomy" id="442562"/>
    <lineage>
        <taxon>Bacteria</taxon>
        <taxon>Pseudomonadati</taxon>
        <taxon>Pseudomonadota</taxon>
        <taxon>Alphaproteobacteria</taxon>
        <taxon>Rhodobacterales</taxon>
        <taxon>Roseobacteraceae</taxon>
        <taxon>Rubellimicrobium</taxon>
    </lineage>
</organism>
<evidence type="ECO:0000256" key="1">
    <source>
        <dbReference type="ARBA" id="ARBA00022723"/>
    </source>
</evidence>
<name>A0A017HNE1_9RHOB</name>
<keyword evidence="4" id="KW-1185">Reference proteome</keyword>
<evidence type="ECO:0000313" key="4">
    <source>
        <dbReference type="Proteomes" id="UP000019666"/>
    </source>
</evidence>
<gene>
    <name evidence="3" type="ORF">Rumeso_03128</name>
</gene>
<evidence type="ECO:0000256" key="2">
    <source>
        <dbReference type="ARBA" id="ARBA00023054"/>
    </source>
</evidence>
<dbReference type="Pfam" id="PF13589">
    <property type="entry name" value="HATPase_c_3"/>
    <property type="match status" value="1"/>
</dbReference>
<dbReference type="AlphaFoldDB" id="A0A017HNE1"/>
<dbReference type="HOGENOM" id="CLU_031370_0_0_5"/>
<sequence length="581" mass="64650">MTNSILKPNPAAEKREPVIQTVQALLALRDSGFSLPAALAEVVDNSIEAKARNIEVTLHEAVGRSGKGHVDYITIVDDGIGMPRKDLAKYLVIGFSTRWMRKDTIGKYGVGAKLAALNFGRCIDVWSRQDGKSPWLHVSMDLTAMDEAEKRGESDAVTIAPPDDTPPLEEWVPKPPKGSGTVVVWSDVDRLEAGRAHDNFDGLVREARRELARIFREFINGGVKLKVNGYVLAAADPLFQMSGSFADVILAEEAKKNKRAVLDHYPPKLVIADREEIYIKDADASAYLTVTVAPAAVLRERGKGGDDLARSLHINEAQGLISFVRFKREISYTIVPRMFPSGIRESDRFIGIEVSFDPDLDEYFGVRNVKHGVVPQFELRNRIRTMLKPYINTARKVIQEQWREQDRKNKVNGGEHESVVVAAAEVDKGLPKARAVALSEAAALQIYRDLAKDVGHEDPAAVKDYVDRVSARPFTVETVDVAGKQFLDIHYLGGSKVVVRVNKRHKFYREIWAPLLAVNNGEVEASDDMKTLARRATDAFTLMVIAYARATAMNDDPSEYEELSSYWGIFLDTLMSKVMSE</sequence>
<dbReference type="Gene3D" id="3.30.565.10">
    <property type="entry name" value="Histidine kinase-like ATPase, C-terminal domain"/>
    <property type="match status" value="1"/>
</dbReference>
<keyword evidence="2" id="KW-0175">Coiled coil</keyword>
<reference evidence="3 4" key="1">
    <citation type="submission" date="2013-02" db="EMBL/GenBank/DDBJ databases">
        <authorList>
            <person name="Fiebig A."/>
            <person name="Goeker M."/>
            <person name="Klenk H.-P.P."/>
        </authorList>
    </citation>
    <scope>NUCLEOTIDE SEQUENCE [LARGE SCALE GENOMIC DNA]</scope>
    <source>
        <strain evidence="3 4">DSM 19309</strain>
    </source>
</reference>
<dbReference type="Proteomes" id="UP000019666">
    <property type="component" value="Unassembled WGS sequence"/>
</dbReference>
<dbReference type="STRING" id="442562.Rumeso_03128"/>
<comment type="caution">
    <text evidence="3">The sequence shown here is derived from an EMBL/GenBank/DDBJ whole genome shotgun (WGS) entry which is preliminary data.</text>
</comment>
<evidence type="ECO:0008006" key="5">
    <source>
        <dbReference type="Google" id="ProtNLM"/>
    </source>
</evidence>